<dbReference type="PROSITE" id="PS51352">
    <property type="entry name" value="THIOREDOXIN_2"/>
    <property type="match status" value="1"/>
</dbReference>
<evidence type="ECO:0000256" key="1">
    <source>
        <dbReference type="ARBA" id="ARBA00004196"/>
    </source>
</evidence>
<dbReference type="PANTHER" id="PTHR42852:SF6">
    <property type="entry name" value="THIOL:DISULFIDE INTERCHANGE PROTEIN DSBE"/>
    <property type="match status" value="1"/>
</dbReference>
<keyword evidence="5" id="KW-0732">Signal</keyword>
<dbReference type="InterPro" id="IPR050553">
    <property type="entry name" value="Thioredoxin_ResA/DsbE_sf"/>
</dbReference>
<dbReference type="PANTHER" id="PTHR42852">
    <property type="entry name" value="THIOL:DISULFIDE INTERCHANGE PROTEIN DSBE"/>
    <property type="match status" value="1"/>
</dbReference>
<keyword evidence="3" id="KW-1015">Disulfide bond</keyword>
<keyword evidence="4" id="KW-0676">Redox-active center</keyword>
<reference evidence="7 8" key="1">
    <citation type="submission" date="2021-05" db="EMBL/GenBank/DDBJ databases">
        <title>Comparative genomic studies on the polysaccharide-degrading batcterial strains of the Flammeovirga genus.</title>
        <authorList>
            <person name="Zewei F."/>
            <person name="Zheng Z."/>
            <person name="Yu L."/>
            <person name="Ruyue G."/>
            <person name="Yanhong M."/>
            <person name="Yuanyuan C."/>
            <person name="Jingyan G."/>
            <person name="Wenjun H."/>
        </authorList>
    </citation>
    <scope>NUCLEOTIDE SEQUENCE [LARGE SCALE GENOMIC DNA]</scope>
    <source>
        <strain evidence="7 8">NBRC:100898</strain>
    </source>
</reference>
<evidence type="ECO:0000313" key="8">
    <source>
        <dbReference type="Proteomes" id="UP000678679"/>
    </source>
</evidence>
<dbReference type="EMBL" id="CP076132">
    <property type="protein sequence ID" value="QWG03006.1"/>
    <property type="molecule type" value="Genomic_DNA"/>
</dbReference>
<evidence type="ECO:0000313" key="7">
    <source>
        <dbReference type="EMBL" id="QWG03006.1"/>
    </source>
</evidence>
<evidence type="ECO:0000256" key="2">
    <source>
        <dbReference type="ARBA" id="ARBA00022748"/>
    </source>
</evidence>
<keyword evidence="2" id="KW-0201">Cytochrome c-type biogenesis</keyword>
<feature type="domain" description="Thioredoxin" evidence="6">
    <location>
        <begin position="22"/>
        <end position="160"/>
    </location>
</feature>
<dbReference type="AlphaFoldDB" id="A0AAX1N6X1"/>
<feature type="chain" id="PRO_5043511259" evidence="5">
    <location>
        <begin position="19"/>
        <end position="161"/>
    </location>
</feature>
<name>A0AAX1N6X1_9BACT</name>
<dbReference type="Proteomes" id="UP000678679">
    <property type="component" value="Chromosome 1"/>
</dbReference>
<protein>
    <submittedName>
        <fullName evidence="7">Redoxin family protein</fullName>
    </submittedName>
</protein>
<organism evidence="7 8">
    <name type="scientific">Flammeovirga yaeyamensis</name>
    <dbReference type="NCBI Taxonomy" id="367791"/>
    <lineage>
        <taxon>Bacteria</taxon>
        <taxon>Pseudomonadati</taxon>
        <taxon>Bacteroidota</taxon>
        <taxon>Cytophagia</taxon>
        <taxon>Cytophagales</taxon>
        <taxon>Flammeovirgaceae</taxon>
        <taxon>Flammeovirga</taxon>
    </lineage>
</organism>
<evidence type="ECO:0000256" key="3">
    <source>
        <dbReference type="ARBA" id="ARBA00023157"/>
    </source>
</evidence>
<proteinExistence type="predicted"/>
<evidence type="ECO:0000256" key="4">
    <source>
        <dbReference type="ARBA" id="ARBA00023284"/>
    </source>
</evidence>
<gene>
    <name evidence="7" type="ORF">KMW28_05345</name>
</gene>
<dbReference type="SUPFAM" id="SSF52833">
    <property type="entry name" value="Thioredoxin-like"/>
    <property type="match status" value="1"/>
</dbReference>
<feature type="signal peptide" evidence="5">
    <location>
        <begin position="1"/>
        <end position="18"/>
    </location>
</feature>
<dbReference type="GO" id="GO:0030313">
    <property type="term" value="C:cell envelope"/>
    <property type="evidence" value="ECO:0007669"/>
    <property type="project" value="UniProtKB-SubCell"/>
</dbReference>
<dbReference type="GO" id="GO:0017004">
    <property type="term" value="P:cytochrome complex assembly"/>
    <property type="evidence" value="ECO:0007669"/>
    <property type="project" value="UniProtKB-KW"/>
</dbReference>
<evidence type="ECO:0000259" key="6">
    <source>
        <dbReference type="PROSITE" id="PS51352"/>
    </source>
</evidence>
<comment type="subcellular location">
    <subcellularLocation>
        <location evidence="1">Cell envelope</location>
    </subcellularLocation>
</comment>
<dbReference type="InterPro" id="IPR013766">
    <property type="entry name" value="Thioredoxin_domain"/>
</dbReference>
<dbReference type="RefSeq" id="WP_169664465.1">
    <property type="nucleotide sequence ID" value="NZ_CP076132.1"/>
</dbReference>
<sequence>MKKLFSWSILLIATFVLSSNNSPNKDKDKLYIFEDLNGNKVNLKDYKGKLVYIDVWASWCGPCLKEIPSLQKIEEEYKDKDIVFVSVSADQSKDAWKKMVEKKELHGNQFHLGGNYEFTDKFQITGIPRFILLGKDCKVIEANAPRPSEEALKMLFEEQGI</sequence>
<evidence type="ECO:0000256" key="5">
    <source>
        <dbReference type="SAM" id="SignalP"/>
    </source>
</evidence>
<dbReference type="KEGG" id="fya:KMW28_05345"/>
<dbReference type="Pfam" id="PF08534">
    <property type="entry name" value="Redoxin"/>
    <property type="match status" value="1"/>
</dbReference>
<dbReference type="CDD" id="cd02966">
    <property type="entry name" value="TlpA_like_family"/>
    <property type="match status" value="1"/>
</dbReference>
<accession>A0AAX1N6X1</accession>
<dbReference type="GO" id="GO:0016491">
    <property type="term" value="F:oxidoreductase activity"/>
    <property type="evidence" value="ECO:0007669"/>
    <property type="project" value="InterPro"/>
</dbReference>
<keyword evidence="8" id="KW-1185">Reference proteome</keyword>
<dbReference type="InterPro" id="IPR036249">
    <property type="entry name" value="Thioredoxin-like_sf"/>
</dbReference>
<dbReference type="InterPro" id="IPR013740">
    <property type="entry name" value="Redoxin"/>
</dbReference>
<dbReference type="Gene3D" id="3.40.30.10">
    <property type="entry name" value="Glutaredoxin"/>
    <property type="match status" value="1"/>
</dbReference>